<dbReference type="Pfam" id="PF12796">
    <property type="entry name" value="Ank_2"/>
    <property type="match status" value="1"/>
</dbReference>
<sequence>MKSESLFNAIRSEDEQTVASLLAEHPELLNEKDQRGSTPLLLATYYGHLGISKTIIAAGADLNAKDASGNTALMGVCFKGYVEVAKLLIDEGADVNVQNFNGATALIYAATFNQKELVELLLERGANPDLRDSRDLKAEDHARMQGLDQIENLLKHATP</sequence>
<dbReference type="EMBL" id="AANC01000001">
    <property type="protein sequence ID" value="EAQ51220.1"/>
    <property type="molecule type" value="Genomic_DNA"/>
</dbReference>
<keyword evidence="5" id="KW-1185">Reference proteome</keyword>
<feature type="repeat" description="ANK" evidence="3">
    <location>
        <begin position="68"/>
        <end position="100"/>
    </location>
</feature>
<protein>
    <submittedName>
        <fullName evidence="4">Uncharacterized protein</fullName>
    </submittedName>
</protein>
<evidence type="ECO:0000256" key="2">
    <source>
        <dbReference type="ARBA" id="ARBA00023043"/>
    </source>
</evidence>
<dbReference type="AlphaFoldDB" id="A3XHM6"/>
<accession>A3XHM6</accession>
<dbReference type="RefSeq" id="WP_009781699.1">
    <property type="nucleotide sequence ID" value="NZ_CH672395.1"/>
</dbReference>
<dbReference type="PRINTS" id="PR01415">
    <property type="entry name" value="ANKYRIN"/>
</dbReference>
<keyword evidence="2 3" id="KW-0040">ANK repeat</keyword>
<gene>
    <name evidence="4" type="ORF">MED217_16795</name>
</gene>
<name>A3XHM6_LEEBM</name>
<organism evidence="4 5">
    <name type="scientific">Leeuwenhoekiella blandensis (strain CECT 7118 / CCUG 51940 / KCTC 22103 / MED217)</name>
    <name type="common">Flavobacterium sp. (strain MED217)</name>
    <dbReference type="NCBI Taxonomy" id="398720"/>
    <lineage>
        <taxon>Bacteria</taxon>
        <taxon>Pseudomonadati</taxon>
        <taxon>Bacteroidota</taxon>
        <taxon>Flavobacteriia</taxon>
        <taxon>Flavobacteriales</taxon>
        <taxon>Flavobacteriaceae</taxon>
        <taxon>Leeuwenhoekiella</taxon>
    </lineage>
</organism>
<dbReference type="Gene3D" id="1.25.40.20">
    <property type="entry name" value="Ankyrin repeat-containing domain"/>
    <property type="match status" value="2"/>
</dbReference>
<evidence type="ECO:0000313" key="4">
    <source>
        <dbReference type="EMBL" id="EAQ51220.1"/>
    </source>
</evidence>
<dbReference type="SMART" id="SM00248">
    <property type="entry name" value="ANK"/>
    <property type="match status" value="3"/>
</dbReference>
<feature type="repeat" description="ANK" evidence="3">
    <location>
        <begin position="101"/>
        <end position="133"/>
    </location>
</feature>
<keyword evidence="1" id="KW-0677">Repeat</keyword>
<dbReference type="PANTHER" id="PTHR24171">
    <property type="entry name" value="ANKYRIN REPEAT DOMAIN-CONTAINING PROTEIN 39-RELATED"/>
    <property type="match status" value="1"/>
</dbReference>
<dbReference type="InterPro" id="IPR002110">
    <property type="entry name" value="Ankyrin_rpt"/>
</dbReference>
<dbReference type="HOGENOM" id="CLU_000134_18_1_10"/>
<evidence type="ECO:0000313" key="5">
    <source>
        <dbReference type="Proteomes" id="UP000001601"/>
    </source>
</evidence>
<dbReference type="Proteomes" id="UP000001601">
    <property type="component" value="Unassembled WGS sequence"/>
</dbReference>
<dbReference type="PROSITE" id="PS50297">
    <property type="entry name" value="ANK_REP_REGION"/>
    <property type="match status" value="3"/>
</dbReference>
<dbReference type="STRING" id="398720.MED217_16795"/>
<reference evidence="4 5" key="1">
    <citation type="journal article" date="2007" name="Nature">
        <title>Light stimulates growth of proteorhodopsin-containing marine Flavobacteria.</title>
        <authorList>
            <person name="Gomez-Consarnau L."/>
            <person name="Gonzalez J.M."/>
            <person name="Coll-Llado M."/>
            <person name="Gourdon P."/>
            <person name="Pascher T."/>
            <person name="Neutze R."/>
            <person name="Pedros-Alio C."/>
            <person name="Pinhassi J."/>
        </authorList>
    </citation>
    <scope>NUCLEOTIDE SEQUENCE [LARGE SCALE GENOMIC DNA]</scope>
    <source>
        <strain evidence="4 5">MED217</strain>
    </source>
</reference>
<dbReference type="InterPro" id="IPR036770">
    <property type="entry name" value="Ankyrin_rpt-contain_sf"/>
</dbReference>
<dbReference type="SUPFAM" id="SSF48403">
    <property type="entry name" value="Ankyrin repeat"/>
    <property type="match status" value="1"/>
</dbReference>
<dbReference type="OrthoDB" id="5657095at2"/>
<feature type="repeat" description="ANK" evidence="3">
    <location>
        <begin position="35"/>
        <end position="67"/>
    </location>
</feature>
<evidence type="ECO:0000256" key="1">
    <source>
        <dbReference type="ARBA" id="ARBA00022737"/>
    </source>
</evidence>
<proteinExistence type="predicted"/>
<comment type="caution">
    <text evidence="4">The sequence shown here is derived from an EMBL/GenBank/DDBJ whole genome shotgun (WGS) entry which is preliminary data.</text>
</comment>
<dbReference type="PROSITE" id="PS50088">
    <property type="entry name" value="ANK_REPEAT"/>
    <property type="match status" value="3"/>
</dbReference>
<dbReference type="eggNOG" id="COG0666">
    <property type="taxonomic scope" value="Bacteria"/>
</dbReference>
<evidence type="ECO:0000256" key="3">
    <source>
        <dbReference type="PROSITE-ProRule" id="PRU00023"/>
    </source>
</evidence>